<dbReference type="AlphaFoldDB" id="A0A545U8M0"/>
<comment type="caution">
    <text evidence="1">The sequence shown here is derived from an EMBL/GenBank/DDBJ whole genome shotgun (WGS) entry which is preliminary data.</text>
</comment>
<gene>
    <name evidence="1" type="ORF">FLL46_17975</name>
</gene>
<accession>A0A545U8M0</accession>
<keyword evidence="2" id="KW-1185">Reference proteome</keyword>
<organism evidence="1 2">
    <name type="scientific">Aliikangiella coralliicola</name>
    <dbReference type="NCBI Taxonomy" id="2592383"/>
    <lineage>
        <taxon>Bacteria</taxon>
        <taxon>Pseudomonadati</taxon>
        <taxon>Pseudomonadota</taxon>
        <taxon>Gammaproteobacteria</taxon>
        <taxon>Oceanospirillales</taxon>
        <taxon>Pleioneaceae</taxon>
        <taxon>Aliikangiella</taxon>
    </lineage>
</organism>
<dbReference type="RefSeq" id="WP_142932733.1">
    <property type="nucleotide sequence ID" value="NZ_ML660167.1"/>
</dbReference>
<evidence type="ECO:0000313" key="1">
    <source>
        <dbReference type="EMBL" id="TQV85814.1"/>
    </source>
</evidence>
<name>A0A545U8M0_9GAMM</name>
<dbReference type="EMBL" id="VIKS01000011">
    <property type="protein sequence ID" value="TQV85814.1"/>
    <property type="molecule type" value="Genomic_DNA"/>
</dbReference>
<dbReference type="OrthoDB" id="9887009at2"/>
<reference evidence="1 2" key="1">
    <citation type="submission" date="2019-07" db="EMBL/GenBank/DDBJ databases">
        <title>Draft genome for Aliikangiella sp. M105.</title>
        <authorList>
            <person name="Wang G."/>
        </authorList>
    </citation>
    <scope>NUCLEOTIDE SEQUENCE [LARGE SCALE GENOMIC DNA]</scope>
    <source>
        <strain evidence="1 2">M105</strain>
    </source>
</reference>
<evidence type="ECO:0000313" key="2">
    <source>
        <dbReference type="Proteomes" id="UP000315439"/>
    </source>
</evidence>
<dbReference type="Proteomes" id="UP000315439">
    <property type="component" value="Unassembled WGS sequence"/>
</dbReference>
<sequence>MSKWARKARKLGITQAKVSQHTLHHTINEAKGSLESLEFIIGHTSCEGSLSFDVSGLNTLEYFYRSRLFTNERLNEFPDETVERLMGLFLGQILVEHGIGYWATYEGRHYVAYPHVIKLNQPKSTYVDPVSFCDGLRNKSVDGNQSMSSLRLFFENVESRSFT</sequence>
<protein>
    <submittedName>
        <fullName evidence="1">Uncharacterized protein</fullName>
    </submittedName>
</protein>
<proteinExistence type="predicted"/>